<evidence type="ECO:0000313" key="10">
    <source>
        <dbReference type="EMBL" id="CAF3822951.1"/>
    </source>
</evidence>
<evidence type="ECO:0000313" key="6">
    <source>
        <dbReference type="EMBL" id="CAF0940392.1"/>
    </source>
</evidence>
<dbReference type="Gene3D" id="3.30.710.10">
    <property type="entry name" value="Potassium Channel Kv1.1, Chain A"/>
    <property type="match status" value="1"/>
</dbReference>
<dbReference type="EMBL" id="CAJNOM010000843">
    <property type="protein sequence ID" value="CAF1570601.1"/>
    <property type="molecule type" value="Genomic_DNA"/>
</dbReference>
<sequence length="142" mass="16648">MPRKVGNILLNVDGYYFQVDRYLLASQSIYFRILFRGITKRDKYGAIILSGNAERFSLIIDYLTGERQLSMDEIESIINDGASIYLIPSLIYLSQLKTEYEAKDKRRIEEVKRSLMKMAKLKKELNNLEVYIENLRKKTNPN</sequence>
<dbReference type="Proteomes" id="UP000663891">
    <property type="component" value="Unassembled WGS sequence"/>
</dbReference>
<evidence type="ECO:0000313" key="3">
    <source>
        <dbReference type="EMBL" id="CAF0719825.1"/>
    </source>
</evidence>
<feature type="domain" description="BTB" evidence="2">
    <location>
        <begin position="6"/>
        <end position="63"/>
    </location>
</feature>
<evidence type="ECO:0000259" key="2">
    <source>
        <dbReference type="PROSITE" id="PS50097"/>
    </source>
</evidence>
<dbReference type="Proteomes" id="UP000663877">
    <property type="component" value="Unassembled WGS sequence"/>
</dbReference>
<dbReference type="EMBL" id="CAJNOI010000493">
    <property type="protein sequence ID" value="CAF1292854.1"/>
    <property type="molecule type" value="Genomic_DNA"/>
</dbReference>
<keyword evidence="1" id="KW-0175">Coiled coil</keyword>
<evidence type="ECO:0000313" key="7">
    <source>
        <dbReference type="EMBL" id="CAF1292854.1"/>
    </source>
</evidence>
<evidence type="ECO:0000313" key="12">
    <source>
        <dbReference type="Proteomes" id="UP000663832"/>
    </source>
</evidence>
<feature type="coiled-coil region" evidence="1">
    <location>
        <begin position="108"/>
        <end position="138"/>
    </location>
</feature>
<dbReference type="AlphaFoldDB" id="A0A813YZI0"/>
<evidence type="ECO:0000313" key="11">
    <source>
        <dbReference type="EMBL" id="CAF3825231.1"/>
    </source>
</evidence>
<name>A0A813YZI0_9BILA</name>
<dbReference type="InterPro" id="IPR011333">
    <property type="entry name" value="SKP1/BTB/POZ_sf"/>
</dbReference>
<evidence type="ECO:0000256" key="1">
    <source>
        <dbReference type="SAM" id="Coils"/>
    </source>
</evidence>
<dbReference type="Pfam" id="PF00651">
    <property type="entry name" value="BTB"/>
    <property type="match status" value="1"/>
</dbReference>
<reference evidence="5" key="1">
    <citation type="submission" date="2021-02" db="EMBL/GenBank/DDBJ databases">
        <authorList>
            <person name="Nowell W R."/>
        </authorList>
    </citation>
    <scope>NUCLEOTIDE SEQUENCE</scope>
</reference>
<dbReference type="Proteomes" id="UP000663881">
    <property type="component" value="Unassembled WGS sequence"/>
</dbReference>
<dbReference type="InterPro" id="IPR000210">
    <property type="entry name" value="BTB/POZ_dom"/>
</dbReference>
<evidence type="ECO:0000313" key="4">
    <source>
        <dbReference type="EMBL" id="CAF0881025.1"/>
    </source>
</evidence>
<dbReference type="EMBL" id="CAJNON010000910">
    <property type="protein sequence ID" value="CAF1402681.1"/>
    <property type="molecule type" value="Genomic_DNA"/>
</dbReference>
<protein>
    <recommendedName>
        <fullName evidence="2">BTB domain-containing protein</fullName>
    </recommendedName>
</protein>
<dbReference type="EMBL" id="CAJOAZ010001508">
    <property type="protein sequence ID" value="CAF3822951.1"/>
    <property type="molecule type" value="Genomic_DNA"/>
</dbReference>
<keyword evidence="12" id="KW-1185">Reference proteome</keyword>
<organism evidence="5 12">
    <name type="scientific">Adineta steineri</name>
    <dbReference type="NCBI Taxonomy" id="433720"/>
    <lineage>
        <taxon>Eukaryota</taxon>
        <taxon>Metazoa</taxon>
        <taxon>Spiralia</taxon>
        <taxon>Gnathifera</taxon>
        <taxon>Rotifera</taxon>
        <taxon>Eurotatoria</taxon>
        <taxon>Bdelloidea</taxon>
        <taxon>Adinetida</taxon>
        <taxon>Adinetidae</taxon>
        <taxon>Adineta</taxon>
    </lineage>
</organism>
<comment type="caution">
    <text evidence="5">The sequence shown here is derived from an EMBL/GenBank/DDBJ whole genome shotgun (WGS) entry which is preliminary data.</text>
</comment>
<dbReference type="EMBL" id="CAJNOI010000001">
    <property type="protein sequence ID" value="CAF0719825.1"/>
    <property type="molecule type" value="Genomic_DNA"/>
</dbReference>
<dbReference type="Proteomes" id="UP000663844">
    <property type="component" value="Unassembled WGS sequence"/>
</dbReference>
<proteinExistence type="predicted"/>
<dbReference type="OrthoDB" id="9986328at2759"/>
<evidence type="ECO:0000313" key="8">
    <source>
        <dbReference type="EMBL" id="CAF1402681.1"/>
    </source>
</evidence>
<dbReference type="EMBL" id="CAJOAY010001307">
    <property type="protein sequence ID" value="CAF3825231.1"/>
    <property type="molecule type" value="Genomic_DNA"/>
</dbReference>
<accession>A0A813YZI0</accession>
<dbReference type="Proteomes" id="UP000663845">
    <property type="component" value="Unassembled WGS sequence"/>
</dbReference>
<dbReference type="PROSITE" id="PS50097">
    <property type="entry name" value="BTB"/>
    <property type="match status" value="1"/>
</dbReference>
<dbReference type="SUPFAM" id="SSF54695">
    <property type="entry name" value="POZ domain"/>
    <property type="match status" value="1"/>
</dbReference>
<dbReference type="EMBL" id="CAJNOM010000037">
    <property type="protein sequence ID" value="CAF0881025.1"/>
    <property type="molecule type" value="Genomic_DNA"/>
</dbReference>
<dbReference type="EMBL" id="CAJNOG010000099">
    <property type="protein sequence ID" value="CAF0940392.1"/>
    <property type="molecule type" value="Genomic_DNA"/>
</dbReference>
<evidence type="ECO:0000313" key="9">
    <source>
        <dbReference type="EMBL" id="CAF1570601.1"/>
    </source>
</evidence>
<gene>
    <name evidence="3" type="ORF">BJG266_LOCUS141</name>
    <name evidence="7" type="ORF">BJG266_LOCUS31843</name>
    <name evidence="6" type="ORF">JYZ213_LOCUS12697</name>
    <name evidence="11" type="ORF">OKA104_LOCUS19939</name>
    <name evidence="10" type="ORF">OXD698_LOCUS19561</name>
    <name evidence="9" type="ORF">QVE165_LOCUS48792</name>
    <name evidence="4" type="ORF">QVE165_LOCUS8416</name>
    <name evidence="5" type="ORF">QVE165_LOCUS8995</name>
    <name evidence="8" type="ORF">VCS650_LOCUS36592</name>
</gene>
<dbReference type="Proteomes" id="UP000663832">
    <property type="component" value="Unassembled WGS sequence"/>
</dbReference>
<evidence type="ECO:0000313" key="5">
    <source>
        <dbReference type="EMBL" id="CAF0891923.1"/>
    </source>
</evidence>
<dbReference type="EMBL" id="CAJNOM010000040">
    <property type="protein sequence ID" value="CAF0891923.1"/>
    <property type="molecule type" value="Genomic_DNA"/>
</dbReference>